<gene>
    <name evidence="6" type="ORF">HGT73_02040</name>
</gene>
<dbReference type="InterPro" id="IPR007431">
    <property type="entry name" value="ACP_PD"/>
</dbReference>
<evidence type="ECO:0000256" key="3">
    <source>
        <dbReference type="ARBA" id="ARBA00022832"/>
    </source>
</evidence>
<keyword evidence="7" id="KW-1185">Reference proteome</keyword>
<dbReference type="EMBL" id="JABBFO010000001">
    <property type="protein sequence ID" value="MBT0726170.1"/>
    <property type="molecule type" value="Genomic_DNA"/>
</dbReference>
<keyword evidence="4" id="KW-0443">Lipid metabolism</keyword>
<keyword evidence="1" id="KW-0444">Lipid biosynthesis</keyword>
<dbReference type="Proteomes" id="UP000786875">
    <property type="component" value="Unassembled WGS sequence"/>
</dbReference>
<keyword evidence="5" id="KW-0275">Fatty acid biosynthesis</keyword>
<keyword evidence="2" id="KW-0378">Hydrolase</keyword>
<name>A0ABS5T1E3_9GAMM</name>
<dbReference type="PIRSF" id="PIRSF011489">
    <property type="entry name" value="DUF479"/>
    <property type="match status" value="1"/>
</dbReference>
<protein>
    <submittedName>
        <fullName evidence="6">DUF479 domain-containing protein</fullName>
    </submittedName>
</protein>
<dbReference type="RefSeq" id="WP_214211979.1">
    <property type="nucleotide sequence ID" value="NZ_JABBFO010000001.1"/>
</dbReference>
<proteinExistence type="predicted"/>
<evidence type="ECO:0000256" key="5">
    <source>
        <dbReference type="ARBA" id="ARBA00023160"/>
    </source>
</evidence>
<evidence type="ECO:0000313" key="7">
    <source>
        <dbReference type="Proteomes" id="UP000786875"/>
    </source>
</evidence>
<evidence type="ECO:0000313" key="6">
    <source>
        <dbReference type="EMBL" id="MBT0726170.1"/>
    </source>
</evidence>
<sequence length="193" mass="22600">MNFLAHLHLAHLAKSSLTGNLLADFVRGDPNGRWTAAVVDGIHMHRRLDSLSDKLPEVREAKQLFTLPTRRVAPIALDVIWDHFLARDWSILHKEIKLSDFCLMAEQSISSDLASTPENFRQLNQLIWSQHWLERYAHAENLENVLRQMAQRRPRLASLAECYHDFVTHYADLEALFYRFYPQLMQRAKENRL</sequence>
<dbReference type="PANTHER" id="PTHR38764">
    <property type="entry name" value="ACYL CARRIER PROTEIN PHOSPHODIESTERASE"/>
    <property type="match status" value="1"/>
</dbReference>
<accession>A0ABS5T1E3</accession>
<keyword evidence="3" id="KW-0276">Fatty acid metabolism</keyword>
<dbReference type="PANTHER" id="PTHR38764:SF1">
    <property type="entry name" value="ACYL CARRIER PROTEIN PHOSPHODIESTERASE"/>
    <property type="match status" value="1"/>
</dbReference>
<dbReference type="Pfam" id="PF04336">
    <property type="entry name" value="ACP_PD"/>
    <property type="match status" value="1"/>
</dbReference>
<evidence type="ECO:0000256" key="1">
    <source>
        <dbReference type="ARBA" id="ARBA00022516"/>
    </source>
</evidence>
<reference evidence="6 7" key="1">
    <citation type="submission" date="2020-04" db="EMBL/GenBank/DDBJ databases">
        <title>Genome sequencing of Rosenbergiella species.</title>
        <authorList>
            <person name="Alvarez-Perez S."/>
            <person name="Lievens B."/>
        </authorList>
    </citation>
    <scope>NUCLEOTIDE SEQUENCE [LARGE SCALE GENOMIC DNA]</scope>
    <source>
        <strain evidence="6 7">CdVSA20.1</strain>
    </source>
</reference>
<evidence type="ECO:0000256" key="4">
    <source>
        <dbReference type="ARBA" id="ARBA00023098"/>
    </source>
</evidence>
<evidence type="ECO:0000256" key="2">
    <source>
        <dbReference type="ARBA" id="ARBA00022801"/>
    </source>
</evidence>
<organism evidence="6 7">
    <name type="scientific">Rosenbergiella australiborealis</name>
    <dbReference type="NCBI Taxonomy" id="1544696"/>
    <lineage>
        <taxon>Bacteria</taxon>
        <taxon>Pseudomonadati</taxon>
        <taxon>Pseudomonadota</taxon>
        <taxon>Gammaproteobacteria</taxon>
        <taxon>Enterobacterales</taxon>
        <taxon>Erwiniaceae</taxon>
        <taxon>Rosenbergiella</taxon>
    </lineage>
</organism>
<comment type="caution">
    <text evidence="6">The sequence shown here is derived from an EMBL/GenBank/DDBJ whole genome shotgun (WGS) entry which is preliminary data.</text>
</comment>